<dbReference type="Gene3D" id="3.30.420.40">
    <property type="match status" value="2"/>
</dbReference>
<evidence type="ECO:0000256" key="5">
    <source>
        <dbReference type="ARBA" id="ARBA00022694"/>
    </source>
</evidence>
<dbReference type="RefSeq" id="WP_053908435.1">
    <property type="nucleotide sequence ID" value="NZ_CAWMUS010000018.1"/>
</dbReference>
<gene>
    <name evidence="8" type="ORF">M992_2026</name>
</gene>
<comment type="similarity">
    <text evidence="2">Belongs to the KAE1 / TsaD family. TsaB subfamily.</text>
</comment>
<evidence type="ECO:0000256" key="6">
    <source>
        <dbReference type="ARBA" id="ARBA00032446"/>
    </source>
</evidence>
<dbReference type="GO" id="GO:0002949">
    <property type="term" value="P:tRNA threonylcarbamoyladenosine modification"/>
    <property type="evidence" value="ECO:0007669"/>
    <property type="project" value="InterPro"/>
</dbReference>
<dbReference type="PANTHER" id="PTHR11735:SF11">
    <property type="entry name" value="TRNA THREONYLCARBAMOYLADENOSINE BIOSYNTHESIS PROTEIN TSAB"/>
    <property type="match status" value="1"/>
</dbReference>
<evidence type="ECO:0000256" key="3">
    <source>
        <dbReference type="ARBA" id="ARBA00019012"/>
    </source>
</evidence>
<feature type="domain" description="Gcp-like" evidence="7">
    <location>
        <begin position="33"/>
        <end position="185"/>
    </location>
</feature>
<keyword evidence="8" id="KW-0378">Hydrolase</keyword>
<keyword evidence="4" id="KW-0963">Cytoplasm</keyword>
<dbReference type="CDD" id="cd24032">
    <property type="entry name" value="ASKHA_NBD_TsaB"/>
    <property type="match status" value="1"/>
</dbReference>
<evidence type="ECO:0000259" key="7">
    <source>
        <dbReference type="Pfam" id="PF00814"/>
    </source>
</evidence>
<dbReference type="Pfam" id="PF00814">
    <property type="entry name" value="TsaD"/>
    <property type="match status" value="1"/>
</dbReference>
<accession>A0A0N0Z7U5</accession>
<dbReference type="Proteomes" id="UP000053226">
    <property type="component" value="Unassembled WGS sequence"/>
</dbReference>
<dbReference type="OrthoDB" id="9809995at2"/>
<comment type="caution">
    <text evidence="8">The sequence shown here is derived from an EMBL/GenBank/DDBJ whole genome shotgun (WGS) entry which is preliminary data.</text>
</comment>
<evidence type="ECO:0000256" key="2">
    <source>
        <dbReference type="ARBA" id="ARBA00010493"/>
    </source>
</evidence>
<dbReference type="GO" id="GO:0005829">
    <property type="term" value="C:cytosol"/>
    <property type="evidence" value="ECO:0007669"/>
    <property type="project" value="TreeGrafter"/>
</dbReference>
<name>A0A0N0Z7U5_9GAMM</name>
<evidence type="ECO:0000256" key="4">
    <source>
        <dbReference type="ARBA" id="ARBA00022490"/>
    </source>
</evidence>
<evidence type="ECO:0000313" key="8">
    <source>
        <dbReference type="EMBL" id="KPD02869.1"/>
    </source>
</evidence>
<dbReference type="FunFam" id="3.30.420.40:FF:000097">
    <property type="entry name" value="tRNA threonylcarbamoyladenosine biosynthesis protein TsaB"/>
    <property type="match status" value="1"/>
</dbReference>
<dbReference type="GO" id="GO:0006508">
    <property type="term" value="P:proteolysis"/>
    <property type="evidence" value="ECO:0007669"/>
    <property type="project" value="UniProtKB-KW"/>
</dbReference>
<keyword evidence="8" id="KW-0645">Protease</keyword>
<dbReference type="SUPFAM" id="SSF53067">
    <property type="entry name" value="Actin-like ATPase domain"/>
    <property type="match status" value="2"/>
</dbReference>
<dbReference type="EMBL" id="LGAA01000018">
    <property type="protein sequence ID" value="KPD02869.1"/>
    <property type="molecule type" value="Genomic_DNA"/>
</dbReference>
<keyword evidence="9" id="KW-1185">Reference proteome</keyword>
<dbReference type="GO" id="GO:0008233">
    <property type="term" value="F:peptidase activity"/>
    <property type="evidence" value="ECO:0007669"/>
    <property type="project" value="UniProtKB-KW"/>
</dbReference>
<evidence type="ECO:0000313" key="9">
    <source>
        <dbReference type="Proteomes" id="UP000053226"/>
    </source>
</evidence>
<keyword evidence="5" id="KW-0819">tRNA processing</keyword>
<evidence type="ECO:0000256" key="1">
    <source>
        <dbReference type="ARBA" id="ARBA00004496"/>
    </source>
</evidence>
<sequence>MSTRILAVDTATEACSVALMCDGQIVSRFAVSPREHTQKILPMVDDVLAEAGVTLQQLDALAFGRGPGSFTGVRIGVGIAQGLAFGADLPMIGVSSLQTMAQGAYRVHGYRNVLVAIDARMSEVYCAHYQLDNLGQWIGENSEAVLTPAAFKQSFQLLPELSLSESISSEPWATAGTGWAAYSELMADNVLSLVSSEIVLPAAEDMLPLALTLWNNGQTSAVEDAQPSYLRNEVTWKKLPGR</sequence>
<dbReference type="NCBIfam" id="TIGR03725">
    <property type="entry name" value="T6A_YeaZ"/>
    <property type="match status" value="1"/>
</dbReference>
<organism evidence="8 9">
    <name type="scientific">Moellerella wisconsensis ATCC 35017</name>
    <dbReference type="NCBI Taxonomy" id="1354267"/>
    <lineage>
        <taxon>Bacteria</taxon>
        <taxon>Pseudomonadati</taxon>
        <taxon>Pseudomonadota</taxon>
        <taxon>Gammaproteobacteria</taxon>
        <taxon>Enterobacterales</taxon>
        <taxon>Morganellaceae</taxon>
        <taxon>Moellerella</taxon>
    </lineage>
</organism>
<dbReference type="InterPro" id="IPR043129">
    <property type="entry name" value="ATPase_NBD"/>
</dbReference>
<dbReference type="InterPro" id="IPR000905">
    <property type="entry name" value="Gcp-like_dom"/>
</dbReference>
<protein>
    <recommendedName>
        <fullName evidence="3">tRNA threonylcarbamoyladenosine biosynthesis protein TsaB</fullName>
    </recommendedName>
    <alternativeName>
        <fullName evidence="6">t(6)A37 threonylcarbamoyladenosine biosynthesis protein TsaB</fullName>
    </alternativeName>
</protein>
<dbReference type="AlphaFoldDB" id="A0A0N0Z7U5"/>
<dbReference type="PANTHER" id="PTHR11735">
    <property type="entry name" value="TRNA N6-ADENOSINE THREONYLCARBAMOYLTRANSFERASE"/>
    <property type="match status" value="1"/>
</dbReference>
<proteinExistence type="inferred from homology"/>
<dbReference type="InterPro" id="IPR022496">
    <property type="entry name" value="T6A_TsaB"/>
</dbReference>
<reference evidence="8 9" key="1">
    <citation type="submission" date="2015-07" db="EMBL/GenBank/DDBJ databases">
        <title>ATOL: Assembling a taxonomically balanced genome-scale reconstruction of the evolutionary history of the Enterobacteriaceae.</title>
        <authorList>
            <person name="Plunkett G.III."/>
            <person name="Neeno-Eckwall E.C."/>
            <person name="Glasner J.D."/>
            <person name="Perna N.T."/>
        </authorList>
    </citation>
    <scope>NUCLEOTIDE SEQUENCE [LARGE SCALE GENOMIC DNA]</scope>
    <source>
        <strain evidence="8 9">ATCC 35017</strain>
    </source>
</reference>
<comment type="subcellular location">
    <subcellularLocation>
        <location evidence="1">Cytoplasm</location>
    </subcellularLocation>
</comment>